<dbReference type="PANTHER" id="PTHR36434">
    <property type="entry name" value="MEMBRANE PROTEASE YUGP-RELATED"/>
    <property type="match status" value="1"/>
</dbReference>
<feature type="transmembrane region" description="Helical" evidence="1">
    <location>
        <begin position="203"/>
        <end position="227"/>
    </location>
</feature>
<dbReference type="AlphaFoldDB" id="A0A4V2RX01"/>
<accession>A0A4V2RX01</accession>
<name>A0A4V2RX01_9BACT</name>
<feature type="transmembrane region" description="Helical" evidence="1">
    <location>
        <begin position="129"/>
        <end position="148"/>
    </location>
</feature>
<evidence type="ECO:0000313" key="3">
    <source>
        <dbReference type="Proteomes" id="UP000295221"/>
    </source>
</evidence>
<dbReference type="OrthoDB" id="9784298at2"/>
<dbReference type="InterPro" id="IPR007395">
    <property type="entry name" value="Zn_peptidase_2"/>
</dbReference>
<reference evidence="2 3" key="1">
    <citation type="submission" date="2019-03" db="EMBL/GenBank/DDBJ databases">
        <title>Genomic Encyclopedia of Type Strains, Phase IV (KMG-IV): sequencing the most valuable type-strain genomes for metagenomic binning, comparative biology and taxonomic classification.</title>
        <authorList>
            <person name="Goeker M."/>
        </authorList>
    </citation>
    <scope>NUCLEOTIDE SEQUENCE [LARGE SCALE GENOMIC DNA]</scope>
    <source>
        <strain evidence="2 3">DSM 24179</strain>
    </source>
</reference>
<feature type="transmembrane region" description="Helical" evidence="1">
    <location>
        <begin position="6"/>
        <end position="24"/>
    </location>
</feature>
<keyword evidence="1" id="KW-1133">Transmembrane helix</keyword>
<dbReference type="RefSeq" id="WP_132431528.1">
    <property type="nucleotide sequence ID" value="NZ_SLWK01000001.1"/>
</dbReference>
<sequence>MFSSPLLIIFIVFMLASWIVSSTLKSKFKRYSQTPISGGMSGKEIAEKMLYDNGISNVKVLSVGGQLSDHYNPANRTVNLSQEVYHGRNVAAAAVAAHECGHAVQHARAYAPLQLRSALVPLQNVSARLLNIIFISMFVGAFLLPTVISFDLALIIIIACYSVFTAFAFITLPVEINASHRALKWLTTSGITSGRSHVEAKDALSWAAYTYVVAALSALATLAYYIMIFMSRRN</sequence>
<proteinExistence type="predicted"/>
<dbReference type="Pfam" id="PF04298">
    <property type="entry name" value="Zn_peptidase_2"/>
    <property type="match status" value="1"/>
</dbReference>
<feature type="transmembrane region" description="Helical" evidence="1">
    <location>
        <begin position="154"/>
        <end position="174"/>
    </location>
</feature>
<keyword evidence="3" id="KW-1185">Reference proteome</keyword>
<evidence type="ECO:0000256" key="1">
    <source>
        <dbReference type="SAM" id="Phobius"/>
    </source>
</evidence>
<dbReference type="Proteomes" id="UP000295221">
    <property type="component" value="Unassembled WGS sequence"/>
</dbReference>
<dbReference type="EMBL" id="SLWK01000001">
    <property type="protein sequence ID" value="TCO10771.1"/>
    <property type="molecule type" value="Genomic_DNA"/>
</dbReference>
<dbReference type="PANTHER" id="PTHR36434:SF1">
    <property type="entry name" value="MEMBRANE PROTEASE YUGP-RELATED"/>
    <property type="match status" value="1"/>
</dbReference>
<organism evidence="2 3">
    <name type="scientific">Natronoflexus pectinivorans</name>
    <dbReference type="NCBI Taxonomy" id="682526"/>
    <lineage>
        <taxon>Bacteria</taxon>
        <taxon>Pseudomonadati</taxon>
        <taxon>Bacteroidota</taxon>
        <taxon>Bacteroidia</taxon>
        <taxon>Marinilabiliales</taxon>
        <taxon>Marinilabiliaceae</taxon>
        <taxon>Natronoflexus</taxon>
    </lineage>
</organism>
<gene>
    <name evidence="2" type="ORF">EV194_101403</name>
</gene>
<keyword evidence="1" id="KW-0472">Membrane</keyword>
<evidence type="ECO:0000313" key="2">
    <source>
        <dbReference type="EMBL" id="TCO10771.1"/>
    </source>
</evidence>
<comment type="caution">
    <text evidence="2">The sequence shown here is derived from an EMBL/GenBank/DDBJ whole genome shotgun (WGS) entry which is preliminary data.</text>
</comment>
<keyword evidence="1" id="KW-0812">Transmembrane</keyword>
<protein>
    <recommendedName>
        <fullName evidence="4">Zinc metallopeptidase</fullName>
    </recommendedName>
</protein>
<evidence type="ECO:0008006" key="4">
    <source>
        <dbReference type="Google" id="ProtNLM"/>
    </source>
</evidence>